<dbReference type="AlphaFoldDB" id="A0AAV6J501"/>
<reference evidence="2" key="1">
    <citation type="submission" date="2020-08" db="EMBL/GenBank/DDBJ databases">
        <title>Plant Genome Project.</title>
        <authorList>
            <person name="Zhang R.-G."/>
        </authorList>
    </citation>
    <scope>NUCLEOTIDE SEQUENCE</scope>
    <source>
        <strain evidence="2">WSP0</strain>
        <tissue evidence="2">Leaf</tissue>
    </source>
</reference>
<dbReference type="Proteomes" id="UP000823749">
    <property type="component" value="Chromosome 8"/>
</dbReference>
<feature type="region of interest" description="Disordered" evidence="1">
    <location>
        <begin position="1"/>
        <end position="26"/>
    </location>
</feature>
<evidence type="ECO:0000313" key="3">
    <source>
        <dbReference type="Proteomes" id="UP000823749"/>
    </source>
</evidence>
<name>A0AAV6J501_9ERIC</name>
<evidence type="ECO:0000313" key="2">
    <source>
        <dbReference type="EMBL" id="KAG5536142.1"/>
    </source>
</evidence>
<dbReference type="EMBL" id="JACTNZ010000008">
    <property type="protein sequence ID" value="KAG5536142.1"/>
    <property type="molecule type" value="Genomic_DNA"/>
</dbReference>
<comment type="caution">
    <text evidence="2">The sequence shown here is derived from an EMBL/GenBank/DDBJ whole genome shotgun (WGS) entry which is preliminary data.</text>
</comment>
<protein>
    <submittedName>
        <fullName evidence="2">Uncharacterized protein</fullName>
    </submittedName>
</protein>
<sequence>MQNMINSPTTKKQMATEVSRHPKHKEVKPKVINTDKSHVFTPIVKFVPTCHYCGMTSHIRPYCRKMHESYTSHAHVARSYSHNYFVPTCHHCRLRGHIRPYCFALHGYHRTPPRYSKLNNRKEYFQRPKRRMPSYANFTKVNSKPMTTNVEKGKTRQIWVRKTELVSNADDDLDSLDDYSSSGEVNLAF</sequence>
<organism evidence="2 3">
    <name type="scientific">Rhododendron griersonianum</name>
    <dbReference type="NCBI Taxonomy" id="479676"/>
    <lineage>
        <taxon>Eukaryota</taxon>
        <taxon>Viridiplantae</taxon>
        <taxon>Streptophyta</taxon>
        <taxon>Embryophyta</taxon>
        <taxon>Tracheophyta</taxon>
        <taxon>Spermatophyta</taxon>
        <taxon>Magnoliopsida</taxon>
        <taxon>eudicotyledons</taxon>
        <taxon>Gunneridae</taxon>
        <taxon>Pentapetalae</taxon>
        <taxon>asterids</taxon>
        <taxon>Ericales</taxon>
        <taxon>Ericaceae</taxon>
        <taxon>Ericoideae</taxon>
        <taxon>Rhodoreae</taxon>
        <taxon>Rhododendron</taxon>
    </lineage>
</organism>
<accession>A0AAV6J501</accession>
<feature type="compositionally biased region" description="Polar residues" evidence="1">
    <location>
        <begin position="1"/>
        <end position="13"/>
    </location>
</feature>
<evidence type="ECO:0000256" key="1">
    <source>
        <dbReference type="SAM" id="MobiDB-lite"/>
    </source>
</evidence>
<proteinExistence type="predicted"/>
<gene>
    <name evidence="2" type="ORF">RHGRI_023808</name>
</gene>
<keyword evidence="3" id="KW-1185">Reference proteome</keyword>